<dbReference type="OrthoDB" id="1055148at2759"/>
<evidence type="ECO:0000256" key="8">
    <source>
        <dbReference type="RuleBase" id="RU000461"/>
    </source>
</evidence>
<evidence type="ECO:0000256" key="2">
    <source>
        <dbReference type="ARBA" id="ARBA00004167"/>
    </source>
</evidence>
<dbReference type="SUPFAM" id="SSF48264">
    <property type="entry name" value="Cytochrome P450"/>
    <property type="match status" value="1"/>
</dbReference>
<proteinExistence type="inferred from homology"/>
<keyword evidence="10" id="KW-1185">Reference proteome</keyword>
<reference evidence="9" key="2">
    <citation type="journal article" date="2023" name="Plants (Basel)">
        <title>Annotation of the Turnera subulata (Passifloraceae) Draft Genome Reveals the S-Locus Evolved after the Divergence of Turneroideae from Passifloroideae in a Stepwise Manner.</title>
        <authorList>
            <person name="Henning P.M."/>
            <person name="Roalson E.H."/>
            <person name="Mir W."/>
            <person name="McCubbin A.G."/>
            <person name="Shore J.S."/>
        </authorList>
    </citation>
    <scope>NUCLEOTIDE SEQUENCE</scope>
    <source>
        <strain evidence="9">F60SS</strain>
    </source>
</reference>
<dbReference type="GO" id="GO:0016709">
    <property type="term" value="F:oxidoreductase activity, acting on paired donors, with incorporation or reduction of molecular oxygen, NAD(P)H as one donor, and incorporation of one atom of oxygen"/>
    <property type="evidence" value="ECO:0007669"/>
    <property type="project" value="TreeGrafter"/>
</dbReference>
<evidence type="ECO:0000313" key="10">
    <source>
        <dbReference type="Proteomes" id="UP001141552"/>
    </source>
</evidence>
<dbReference type="PANTHER" id="PTHR24298:SF901">
    <property type="entry name" value="CYTOCHROME P450, FAMILY 81, SUBFAMILY D, POLYPEPTIDE 8"/>
    <property type="match status" value="1"/>
</dbReference>
<dbReference type="PANTHER" id="PTHR24298">
    <property type="entry name" value="FLAVONOID 3'-MONOOXYGENASE-RELATED"/>
    <property type="match status" value="1"/>
</dbReference>
<keyword evidence="8" id="KW-0560">Oxidoreductase</keyword>
<keyword evidence="4 7" id="KW-0479">Metal-binding</keyword>
<dbReference type="GO" id="GO:0005506">
    <property type="term" value="F:iron ion binding"/>
    <property type="evidence" value="ECO:0007669"/>
    <property type="project" value="InterPro"/>
</dbReference>
<evidence type="ECO:0000256" key="6">
    <source>
        <dbReference type="ARBA" id="ARBA00023136"/>
    </source>
</evidence>
<comment type="similarity">
    <text evidence="8">Belongs to the cytochrome P450 family.</text>
</comment>
<dbReference type="Gene3D" id="1.10.630.10">
    <property type="entry name" value="Cytochrome P450"/>
    <property type="match status" value="1"/>
</dbReference>
<keyword evidence="7 8" id="KW-0408">Iron</keyword>
<feature type="binding site" description="axial binding residue" evidence="7">
    <location>
        <position position="48"/>
    </location>
    <ligand>
        <name>heme</name>
        <dbReference type="ChEBI" id="CHEBI:30413"/>
    </ligand>
    <ligandPart>
        <name>Fe</name>
        <dbReference type="ChEBI" id="CHEBI:18248"/>
    </ligandPart>
</feature>
<keyword evidence="7 8" id="KW-0349">Heme</keyword>
<sequence>MANLWALHRNPNAWEDRDEFRPERFEEAALDGPNCSKFAPFGMGRRSCAGALMGMSMTSLPLGALIQCFDWDRIGIELRRRHGMRHRRNRIEEEEAFAGFVYSMPPFSSSPFPCLEEFYNSNIFICINNGWVKGTFIVLYLCL</sequence>
<dbReference type="InterPro" id="IPR002401">
    <property type="entry name" value="Cyt_P450_E_grp-I"/>
</dbReference>
<dbReference type="GO" id="GO:0020037">
    <property type="term" value="F:heme binding"/>
    <property type="evidence" value="ECO:0007669"/>
    <property type="project" value="InterPro"/>
</dbReference>
<dbReference type="InterPro" id="IPR001128">
    <property type="entry name" value="Cyt_P450"/>
</dbReference>
<comment type="caution">
    <text evidence="9">The sequence shown here is derived from an EMBL/GenBank/DDBJ whole genome shotgun (WGS) entry which is preliminary data.</text>
</comment>
<evidence type="ECO:0000256" key="7">
    <source>
        <dbReference type="PIRSR" id="PIRSR602401-1"/>
    </source>
</evidence>
<keyword evidence="6" id="KW-0472">Membrane</keyword>
<accession>A0A9Q0G018</accession>
<organism evidence="9 10">
    <name type="scientific">Turnera subulata</name>
    <dbReference type="NCBI Taxonomy" id="218843"/>
    <lineage>
        <taxon>Eukaryota</taxon>
        <taxon>Viridiplantae</taxon>
        <taxon>Streptophyta</taxon>
        <taxon>Embryophyta</taxon>
        <taxon>Tracheophyta</taxon>
        <taxon>Spermatophyta</taxon>
        <taxon>Magnoliopsida</taxon>
        <taxon>eudicotyledons</taxon>
        <taxon>Gunneridae</taxon>
        <taxon>Pentapetalae</taxon>
        <taxon>rosids</taxon>
        <taxon>fabids</taxon>
        <taxon>Malpighiales</taxon>
        <taxon>Passifloraceae</taxon>
        <taxon>Turnera</taxon>
    </lineage>
</organism>
<evidence type="ECO:0000256" key="5">
    <source>
        <dbReference type="ARBA" id="ARBA00022989"/>
    </source>
</evidence>
<evidence type="ECO:0000256" key="3">
    <source>
        <dbReference type="ARBA" id="ARBA00022692"/>
    </source>
</evidence>
<reference evidence="9" key="1">
    <citation type="submission" date="2022-02" db="EMBL/GenBank/DDBJ databases">
        <authorList>
            <person name="Henning P.M."/>
            <person name="McCubbin A.G."/>
            <person name="Shore J.S."/>
        </authorList>
    </citation>
    <scope>NUCLEOTIDE SEQUENCE</scope>
    <source>
        <strain evidence="9">F60SS</strain>
        <tissue evidence="9">Leaves</tissue>
    </source>
</reference>
<gene>
    <name evidence="9" type="ORF">Tsubulata_019210</name>
</gene>
<comment type="subcellular location">
    <subcellularLocation>
        <location evidence="2">Membrane</location>
        <topology evidence="2">Single-pass membrane protein</topology>
    </subcellularLocation>
</comment>
<name>A0A9Q0G018_9ROSI</name>
<protein>
    <recommendedName>
        <fullName evidence="11">Cytochrome P450</fullName>
    </recommendedName>
</protein>
<keyword evidence="5" id="KW-1133">Transmembrane helix</keyword>
<dbReference type="AlphaFoldDB" id="A0A9Q0G018"/>
<evidence type="ECO:0000256" key="1">
    <source>
        <dbReference type="ARBA" id="ARBA00001971"/>
    </source>
</evidence>
<keyword evidence="3" id="KW-0812">Transmembrane</keyword>
<comment type="cofactor">
    <cofactor evidence="1 7">
        <name>heme</name>
        <dbReference type="ChEBI" id="CHEBI:30413"/>
    </cofactor>
</comment>
<dbReference type="InterPro" id="IPR017972">
    <property type="entry name" value="Cyt_P450_CS"/>
</dbReference>
<dbReference type="Pfam" id="PF00067">
    <property type="entry name" value="p450"/>
    <property type="match status" value="1"/>
</dbReference>
<dbReference type="PRINTS" id="PR00463">
    <property type="entry name" value="EP450I"/>
</dbReference>
<evidence type="ECO:0000313" key="9">
    <source>
        <dbReference type="EMBL" id="KAJ4839677.1"/>
    </source>
</evidence>
<dbReference type="InterPro" id="IPR051103">
    <property type="entry name" value="Plant_metabolite_P450s"/>
</dbReference>
<evidence type="ECO:0000256" key="4">
    <source>
        <dbReference type="ARBA" id="ARBA00022723"/>
    </source>
</evidence>
<evidence type="ECO:0008006" key="11">
    <source>
        <dbReference type="Google" id="ProtNLM"/>
    </source>
</evidence>
<dbReference type="Proteomes" id="UP001141552">
    <property type="component" value="Unassembled WGS sequence"/>
</dbReference>
<dbReference type="EMBL" id="JAKUCV010003233">
    <property type="protein sequence ID" value="KAJ4839677.1"/>
    <property type="molecule type" value="Genomic_DNA"/>
</dbReference>
<dbReference type="GO" id="GO:0016020">
    <property type="term" value="C:membrane"/>
    <property type="evidence" value="ECO:0007669"/>
    <property type="project" value="UniProtKB-SubCell"/>
</dbReference>
<keyword evidence="8" id="KW-0503">Monooxygenase</keyword>
<dbReference type="PROSITE" id="PS00086">
    <property type="entry name" value="CYTOCHROME_P450"/>
    <property type="match status" value="1"/>
</dbReference>
<dbReference type="InterPro" id="IPR036396">
    <property type="entry name" value="Cyt_P450_sf"/>
</dbReference>